<accession>A0ABR4FNW2</accession>
<sequence length="276" mass="31310">MLRELFKNAVVAKSDTTRTSIVNKILSAEDKKASLEAIEALIPLLLAHPSPHLADNSLEAPRAKLENFRLHVRPLDLSSEGIFKFFLPISSEEFESLPLAPISGRNQKNLEMIRNTNLRRISPEKEEIRLLSFTGWKYLQSYAPRSDGGYCYRDEWRCTDGWIRRGPDFPHFKATIWTAVEASEQQPLRAEAATILEIMAERHKVDELRAHTIIPVMLISFVGPRHARILLAHFDGDKLCIEMWWAGKVNPDVATNMPFEYGDGVEDLPTSTSASE</sequence>
<organism evidence="1 2">
    <name type="scientific">Aspergillus keveii</name>
    <dbReference type="NCBI Taxonomy" id="714993"/>
    <lineage>
        <taxon>Eukaryota</taxon>
        <taxon>Fungi</taxon>
        <taxon>Dikarya</taxon>
        <taxon>Ascomycota</taxon>
        <taxon>Pezizomycotina</taxon>
        <taxon>Eurotiomycetes</taxon>
        <taxon>Eurotiomycetidae</taxon>
        <taxon>Eurotiales</taxon>
        <taxon>Aspergillaceae</taxon>
        <taxon>Aspergillus</taxon>
        <taxon>Aspergillus subgen. Nidulantes</taxon>
    </lineage>
</organism>
<reference evidence="1 2" key="1">
    <citation type="submission" date="2024-07" db="EMBL/GenBank/DDBJ databases">
        <title>Section-level genome sequencing and comparative genomics of Aspergillus sections Usti and Cavernicolus.</title>
        <authorList>
            <consortium name="Lawrence Berkeley National Laboratory"/>
            <person name="Nybo J.L."/>
            <person name="Vesth T.C."/>
            <person name="Theobald S."/>
            <person name="Frisvad J.C."/>
            <person name="Larsen T.O."/>
            <person name="Kjaerboelling I."/>
            <person name="Rothschild-Mancinelli K."/>
            <person name="Lyhne E.K."/>
            <person name="Kogle M.E."/>
            <person name="Barry K."/>
            <person name="Clum A."/>
            <person name="Na H."/>
            <person name="Ledsgaard L."/>
            <person name="Lin J."/>
            <person name="Lipzen A."/>
            <person name="Kuo A."/>
            <person name="Riley R."/>
            <person name="Mondo S."/>
            <person name="Labutti K."/>
            <person name="Haridas S."/>
            <person name="Pangalinan J."/>
            <person name="Salamov A.A."/>
            <person name="Simmons B.A."/>
            <person name="Magnuson J.K."/>
            <person name="Chen J."/>
            <person name="Drula E."/>
            <person name="Henrissat B."/>
            <person name="Wiebenga A."/>
            <person name="Lubbers R.J."/>
            <person name="Gomes A.C."/>
            <person name="Makela M.R."/>
            <person name="Stajich J."/>
            <person name="Grigoriev I.V."/>
            <person name="Mortensen U.H."/>
            <person name="De Vries R.P."/>
            <person name="Baker S.E."/>
            <person name="Andersen M.R."/>
        </authorList>
    </citation>
    <scope>NUCLEOTIDE SEQUENCE [LARGE SCALE GENOMIC DNA]</scope>
    <source>
        <strain evidence="1 2">CBS 209.92</strain>
    </source>
</reference>
<comment type="caution">
    <text evidence="1">The sequence shown here is derived from an EMBL/GenBank/DDBJ whole genome shotgun (WGS) entry which is preliminary data.</text>
</comment>
<keyword evidence="2" id="KW-1185">Reference proteome</keyword>
<dbReference type="Proteomes" id="UP001610563">
    <property type="component" value="Unassembled WGS sequence"/>
</dbReference>
<name>A0ABR4FNW2_9EURO</name>
<dbReference type="EMBL" id="JBFTWV010000161">
    <property type="protein sequence ID" value="KAL2784938.1"/>
    <property type="molecule type" value="Genomic_DNA"/>
</dbReference>
<evidence type="ECO:0000313" key="1">
    <source>
        <dbReference type="EMBL" id="KAL2784938.1"/>
    </source>
</evidence>
<evidence type="ECO:0008006" key="3">
    <source>
        <dbReference type="Google" id="ProtNLM"/>
    </source>
</evidence>
<evidence type="ECO:0000313" key="2">
    <source>
        <dbReference type="Proteomes" id="UP001610563"/>
    </source>
</evidence>
<proteinExistence type="predicted"/>
<gene>
    <name evidence="1" type="ORF">BJX66DRAFT_343552</name>
</gene>
<protein>
    <recommendedName>
        <fullName evidence="3">Ankyrin repeat protein</fullName>
    </recommendedName>
</protein>